<dbReference type="Proteomes" id="UP000075882">
    <property type="component" value="Unassembled WGS sequence"/>
</dbReference>
<evidence type="ECO:0000313" key="1">
    <source>
        <dbReference type="EnsemblMetazoa" id="ACOM035656-PA.1"/>
    </source>
</evidence>
<sequence>MINGIASFNLSESERPPLPQTQEFRTMVCRRCSSSRICHFQAVPAPLPLPFGGERLGALDSSAPPGVPFPPGLLDRFDVRLEQRAQPVEQIDEALHRLQLRDRAKLLPRYSAIFADHIEHAERWCLGQVQRSMCGLLCERHQL</sequence>
<accession>A0A8W7PPT1</accession>
<protein>
    <submittedName>
        <fullName evidence="1">Uncharacterized protein</fullName>
    </submittedName>
</protein>
<dbReference type="AlphaFoldDB" id="A0A8W7PPT1"/>
<dbReference type="EnsemblMetazoa" id="ACOM035656-RA">
    <property type="protein sequence ID" value="ACOM035656-PA.1"/>
    <property type="gene ID" value="ACOM035656"/>
</dbReference>
<reference evidence="1" key="1">
    <citation type="submission" date="2022-08" db="UniProtKB">
        <authorList>
            <consortium name="EnsemblMetazoa"/>
        </authorList>
    </citation>
    <scope>IDENTIFICATION</scope>
</reference>
<proteinExistence type="predicted"/>
<name>A0A8W7PPT1_ANOCL</name>
<organism evidence="1">
    <name type="scientific">Anopheles coluzzii</name>
    <name type="common">African malaria mosquito</name>
    <dbReference type="NCBI Taxonomy" id="1518534"/>
    <lineage>
        <taxon>Eukaryota</taxon>
        <taxon>Metazoa</taxon>
        <taxon>Ecdysozoa</taxon>
        <taxon>Arthropoda</taxon>
        <taxon>Hexapoda</taxon>
        <taxon>Insecta</taxon>
        <taxon>Pterygota</taxon>
        <taxon>Neoptera</taxon>
        <taxon>Endopterygota</taxon>
        <taxon>Diptera</taxon>
        <taxon>Nematocera</taxon>
        <taxon>Culicoidea</taxon>
        <taxon>Culicidae</taxon>
        <taxon>Anophelinae</taxon>
        <taxon>Anopheles</taxon>
    </lineage>
</organism>